<evidence type="ECO:0000256" key="5">
    <source>
        <dbReference type="ARBA" id="ARBA00022475"/>
    </source>
</evidence>
<evidence type="ECO:0000256" key="2">
    <source>
        <dbReference type="ARBA" id="ARBA00006742"/>
    </source>
</evidence>
<feature type="region of interest" description="Disordered" evidence="11">
    <location>
        <begin position="101"/>
        <end position="123"/>
    </location>
</feature>
<evidence type="ECO:0000256" key="9">
    <source>
        <dbReference type="ARBA" id="ARBA00023010"/>
    </source>
</evidence>
<dbReference type="EMBL" id="AECZ01000011">
    <property type="protein sequence ID" value="EFL51311.1"/>
    <property type="molecule type" value="Genomic_DNA"/>
</dbReference>
<dbReference type="PANTHER" id="PTHR33909">
    <property type="entry name" value="SEC TRANSLOCON ACCESSORY COMPLEX SUBUNIT YAJC"/>
    <property type="match status" value="1"/>
</dbReference>
<evidence type="ECO:0000256" key="1">
    <source>
        <dbReference type="ARBA" id="ARBA00004162"/>
    </source>
</evidence>
<accession>E1JWL4</accession>
<comment type="similarity">
    <text evidence="2">Belongs to the YajC family.</text>
</comment>
<gene>
    <name evidence="13" type="ORF">DesfrDRAFT_2013</name>
</gene>
<comment type="subcellular location">
    <subcellularLocation>
        <location evidence="1">Cell membrane</location>
        <topology evidence="1">Single-pass membrane protein</topology>
    </subcellularLocation>
</comment>
<evidence type="ECO:0000256" key="11">
    <source>
        <dbReference type="SAM" id="MobiDB-lite"/>
    </source>
</evidence>
<keyword evidence="8 12" id="KW-1133">Transmembrane helix</keyword>
<keyword evidence="7" id="KW-0653">Protein transport</keyword>
<dbReference type="STRING" id="596151.DesfrDRAFT_2013"/>
<dbReference type="RefSeq" id="WP_005993488.1">
    <property type="nucleotide sequence ID" value="NZ_AECZ01000011.1"/>
</dbReference>
<feature type="transmembrane region" description="Helical" evidence="12">
    <location>
        <begin position="26"/>
        <end position="44"/>
    </location>
</feature>
<dbReference type="InterPro" id="IPR003849">
    <property type="entry name" value="Preprotein_translocase_YajC"/>
</dbReference>
<keyword evidence="4" id="KW-0813">Transport</keyword>
<dbReference type="OrthoDB" id="9811406at2"/>
<evidence type="ECO:0000256" key="10">
    <source>
        <dbReference type="ARBA" id="ARBA00023136"/>
    </source>
</evidence>
<evidence type="ECO:0000313" key="13">
    <source>
        <dbReference type="EMBL" id="EFL51311.1"/>
    </source>
</evidence>
<dbReference type="AlphaFoldDB" id="E1JWL4"/>
<evidence type="ECO:0000256" key="8">
    <source>
        <dbReference type="ARBA" id="ARBA00022989"/>
    </source>
</evidence>
<comment type="caution">
    <text evidence="13">The sequence shown here is derived from an EMBL/GenBank/DDBJ whole genome shotgun (WGS) entry which is preliminary data.</text>
</comment>
<evidence type="ECO:0000256" key="12">
    <source>
        <dbReference type="SAM" id="Phobius"/>
    </source>
</evidence>
<sequence>MFFPSLAHAMGAAPTGGSGGAGGNPITAFLPLIIMFAIFYFLLIRPQQKKAKQHREYLANLKRGDYILTGGGIYGRIMEVHGDKLTVEIAKDLTIEINRSFVSGPGEPQAAPAKAEAKGKAKD</sequence>
<dbReference type="Proteomes" id="UP000006250">
    <property type="component" value="Unassembled WGS sequence"/>
</dbReference>
<evidence type="ECO:0000256" key="6">
    <source>
        <dbReference type="ARBA" id="ARBA00022692"/>
    </source>
</evidence>
<evidence type="ECO:0000256" key="3">
    <source>
        <dbReference type="ARBA" id="ARBA00014962"/>
    </source>
</evidence>
<dbReference type="PRINTS" id="PR01853">
    <property type="entry name" value="YAJCTRNLCASE"/>
</dbReference>
<dbReference type="PANTHER" id="PTHR33909:SF1">
    <property type="entry name" value="SEC TRANSLOCON ACCESSORY COMPLEX SUBUNIT YAJC"/>
    <property type="match status" value="1"/>
</dbReference>
<protein>
    <recommendedName>
        <fullName evidence="3">Sec translocon accessory complex subunit YajC</fullName>
    </recommendedName>
</protein>
<dbReference type="NCBIfam" id="TIGR00739">
    <property type="entry name" value="yajC"/>
    <property type="match status" value="1"/>
</dbReference>
<keyword evidence="6 12" id="KW-0812">Transmembrane</keyword>
<organism evidence="13 14">
    <name type="scientific">Solidesulfovibrio fructosivorans JJ]</name>
    <dbReference type="NCBI Taxonomy" id="596151"/>
    <lineage>
        <taxon>Bacteria</taxon>
        <taxon>Pseudomonadati</taxon>
        <taxon>Thermodesulfobacteriota</taxon>
        <taxon>Desulfovibrionia</taxon>
        <taxon>Desulfovibrionales</taxon>
        <taxon>Desulfovibrionaceae</taxon>
        <taxon>Solidesulfovibrio</taxon>
    </lineage>
</organism>
<proteinExistence type="inferred from homology"/>
<dbReference type="Pfam" id="PF02699">
    <property type="entry name" value="YajC"/>
    <property type="match status" value="1"/>
</dbReference>
<dbReference type="GO" id="GO:0005886">
    <property type="term" value="C:plasma membrane"/>
    <property type="evidence" value="ECO:0007669"/>
    <property type="project" value="UniProtKB-SubCell"/>
</dbReference>
<dbReference type="GO" id="GO:0015031">
    <property type="term" value="P:protein transport"/>
    <property type="evidence" value="ECO:0007669"/>
    <property type="project" value="UniProtKB-KW"/>
</dbReference>
<evidence type="ECO:0000256" key="7">
    <source>
        <dbReference type="ARBA" id="ARBA00022927"/>
    </source>
</evidence>
<feature type="compositionally biased region" description="Low complexity" evidence="11">
    <location>
        <begin position="104"/>
        <end position="114"/>
    </location>
</feature>
<name>E1JWL4_SOLFR</name>
<keyword evidence="10 12" id="KW-0472">Membrane</keyword>
<keyword evidence="9" id="KW-0811">Translocation</keyword>
<evidence type="ECO:0000313" key="14">
    <source>
        <dbReference type="Proteomes" id="UP000006250"/>
    </source>
</evidence>
<keyword evidence="5" id="KW-1003">Cell membrane</keyword>
<reference evidence="13 14" key="1">
    <citation type="submission" date="2010-08" db="EMBL/GenBank/DDBJ databases">
        <title>The draft genome of Desulfovibrio fructosovorans JJ.</title>
        <authorList>
            <consortium name="US DOE Joint Genome Institute (JGI-PGF)"/>
            <person name="Lucas S."/>
            <person name="Copeland A."/>
            <person name="Lapidus A."/>
            <person name="Cheng J.-F."/>
            <person name="Bruce D."/>
            <person name="Goodwin L."/>
            <person name="Pitluck S."/>
            <person name="Land M.L."/>
            <person name="Hauser L."/>
            <person name="Chang Y.-J."/>
            <person name="Jeffries C."/>
            <person name="Wall J.D."/>
            <person name="Stahl D.A."/>
            <person name="Arkin A.P."/>
            <person name="Dehal P."/>
            <person name="Stolyar S.M."/>
            <person name="Hazen T.C."/>
            <person name="Woyke T.J."/>
        </authorList>
    </citation>
    <scope>NUCLEOTIDE SEQUENCE [LARGE SCALE GENOMIC DNA]</scope>
    <source>
        <strain evidence="13 14">JJ</strain>
    </source>
</reference>
<dbReference type="SMART" id="SM01323">
    <property type="entry name" value="YajC"/>
    <property type="match status" value="1"/>
</dbReference>
<keyword evidence="14" id="KW-1185">Reference proteome</keyword>
<dbReference type="eggNOG" id="COG1862">
    <property type="taxonomic scope" value="Bacteria"/>
</dbReference>
<evidence type="ECO:0000256" key="4">
    <source>
        <dbReference type="ARBA" id="ARBA00022448"/>
    </source>
</evidence>